<dbReference type="Proteomes" id="UP000253551">
    <property type="component" value="Unassembled WGS sequence"/>
</dbReference>
<protein>
    <submittedName>
        <fullName evidence="1">Uncharacterized protein</fullName>
    </submittedName>
</protein>
<keyword evidence="2" id="KW-1185">Reference proteome</keyword>
<sequence length="53" mass="6466">FPFESSQRQLSNIWISQYYGKQFELWRKTTRANSTISSYYSQEIHYPMNALRI</sequence>
<reference evidence="1 2" key="1">
    <citation type="journal article" date="2018" name="G3 (Bethesda)">
        <title>Phylogenetic and Phylogenomic Definition of Rhizopus Species.</title>
        <authorList>
            <person name="Gryganskyi A.P."/>
            <person name="Golan J."/>
            <person name="Dolatabadi S."/>
            <person name="Mondo S."/>
            <person name="Robb S."/>
            <person name="Idnurm A."/>
            <person name="Muszewska A."/>
            <person name="Steczkiewicz K."/>
            <person name="Masonjones S."/>
            <person name="Liao H.L."/>
            <person name="Gajdeczka M.T."/>
            <person name="Anike F."/>
            <person name="Vuek A."/>
            <person name="Anishchenko I.M."/>
            <person name="Voigt K."/>
            <person name="de Hoog G.S."/>
            <person name="Smith M.E."/>
            <person name="Heitman J."/>
            <person name="Vilgalys R."/>
            <person name="Stajich J.E."/>
        </authorList>
    </citation>
    <scope>NUCLEOTIDE SEQUENCE [LARGE SCALE GENOMIC DNA]</scope>
    <source>
        <strain evidence="1 2">LSU 92-RS-03</strain>
    </source>
</reference>
<evidence type="ECO:0000313" key="1">
    <source>
        <dbReference type="EMBL" id="RCH79811.1"/>
    </source>
</evidence>
<proteinExistence type="predicted"/>
<organism evidence="1 2">
    <name type="scientific">Rhizopus stolonifer</name>
    <name type="common">Rhizopus nigricans</name>
    <dbReference type="NCBI Taxonomy" id="4846"/>
    <lineage>
        <taxon>Eukaryota</taxon>
        <taxon>Fungi</taxon>
        <taxon>Fungi incertae sedis</taxon>
        <taxon>Mucoromycota</taxon>
        <taxon>Mucoromycotina</taxon>
        <taxon>Mucoromycetes</taxon>
        <taxon>Mucorales</taxon>
        <taxon>Mucorineae</taxon>
        <taxon>Rhizopodaceae</taxon>
        <taxon>Rhizopus</taxon>
    </lineage>
</organism>
<dbReference type="AlphaFoldDB" id="A0A367IQQ1"/>
<feature type="non-terminal residue" evidence="1">
    <location>
        <position position="1"/>
    </location>
</feature>
<evidence type="ECO:0000313" key="2">
    <source>
        <dbReference type="Proteomes" id="UP000253551"/>
    </source>
</evidence>
<comment type="caution">
    <text evidence="1">The sequence shown here is derived from an EMBL/GenBank/DDBJ whole genome shotgun (WGS) entry which is preliminary data.</text>
</comment>
<gene>
    <name evidence="1" type="ORF">CU098_004802</name>
</gene>
<accession>A0A367IQQ1</accession>
<dbReference type="EMBL" id="PJQM01006355">
    <property type="protein sequence ID" value="RCH79811.1"/>
    <property type="molecule type" value="Genomic_DNA"/>
</dbReference>
<name>A0A367IQQ1_RHIST</name>